<dbReference type="RefSeq" id="WP_184747262.1">
    <property type="nucleotide sequence ID" value="NZ_JACHGJ010000005.1"/>
</dbReference>
<sequence>MNNILKFVLFATTLTFIFSACSQKKIDDKAHFVRGKETHEDLLPSEEKALAELYLEIQVKMFEIIETENPEDGIAIINRLIDDAGGFGLSYGKASRSSKDKINTLIISGIESYKGELNELQSKLLSYYENDKDFAECYDIFIKSFNLN</sequence>
<dbReference type="PROSITE" id="PS51257">
    <property type="entry name" value="PROKAR_LIPOPROTEIN"/>
    <property type="match status" value="1"/>
</dbReference>
<evidence type="ECO:0008006" key="3">
    <source>
        <dbReference type="Google" id="ProtNLM"/>
    </source>
</evidence>
<protein>
    <recommendedName>
        <fullName evidence="3">Lipoprotein</fullName>
    </recommendedName>
</protein>
<keyword evidence="2" id="KW-1185">Reference proteome</keyword>
<organism evidence="1 2">
    <name type="scientific">Spirochaeta isovalerica</name>
    <dbReference type="NCBI Taxonomy" id="150"/>
    <lineage>
        <taxon>Bacteria</taxon>
        <taxon>Pseudomonadati</taxon>
        <taxon>Spirochaetota</taxon>
        <taxon>Spirochaetia</taxon>
        <taxon>Spirochaetales</taxon>
        <taxon>Spirochaetaceae</taxon>
        <taxon>Spirochaeta</taxon>
    </lineage>
</organism>
<comment type="caution">
    <text evidence="1">The sequence shown here is derived from an EMBL/GenBank/DDBJ whole genome shotgun (WGS) entry which is preliminary data.</text>
</comment>
<gene>
    <name evidence="1" type="ORF">HNR50_002688</name>
</gene>
<dbReference type="EMBL" id="JACHGJ010000005">
    <property type="protein sequence ID" value="MBB6481015.1"/>
    <property type="molecule type" value="Genomic_DNA"/>
</dbReference>
<dbReference type="AlphaFoldDB" id="A0A841RAP5"/>
<proteinExistence type="predicted"/>
<name>A0A841RAP5_9SPIO</name>
<evidence type="ECO:0000313" key="1">
    <source>
        <dbReference type="EMBL" id="MBB6481015.1"/>
    </source>
</evidence>
<dbReference type="Proteomes" id="UP000587760">
    <property type="component" value="Unassembled WGS sequence"/>
</dbReference>
<evidence type="ECO:0000313" key="2">
    <source>
        <dbReference type="Proteomes" id="UP000587760"/>
    </source>
</evidence>
<accession>A0A841RAP5</accession>
<reference evidence="1 2" key="1">
    <citation type="submission" date="2020-08" db="EMBL/GenBank/DDBJ databases">
        <title>Genomic Encyclopedia of Type Strains, Phase IV (KMG-IV): sequencing the most valuable type-strain genomes for metagenomic binning, comparative biology and taxonomic classification.</title>
        <authorList>
            <person name="Goeker M."/>
        </authorList>
    </citation>
    <scope>NUCLEOTIDE SEQUENCE [LARGE SCALE GENOMIC DNA]</scope>
    <source>
        <strain evidence="1 2">DSM 2461</strain>
    </source>
</reference>